<dbReference type="PANTHER" id="PTHR23040">
    <property type="match status" value="1"/>
</dbReference>
<evidence type="ECO:0000313" key="6">
    <source>
        <dbReference type="EMBL" id="EUB59846.1"/>
    </source>
</evidence>
<dbReference type="Pfam" id="PF13181">
    <property type="entry name" value="TPR_8"/>
    <property type="match status" value="1"/>
</dbReference>
<evidence type="ECO:0000313" key="7">
    <source>
        <dbReference type="Proteomes" id="UP000019149"/>
    </source>
</evidence>
<proteinExistence type="predicted"/>
<sequence length="900" mass="103200">MSRLTVDKIHVKSLRAYYDDNTGTEVEETDAMLYYKTQTFYCKITIELPTCTADKDWSVGLVQACDFMYLANDYGGLGNSLWEFHPLKSGLRKVINDSDGRQYPFYSVNQSLYNIKKGIVRRTTVNLQIKDYFHPSVVWELPYSRGVHLSEINRKQRFFIWLVAIKYGKKACGKDEIHILKKIRWEYNLHMEVDPHMPLGQKVRKIYDVQDGSILMCDSSRNQKLPAAATYAPHCNAAQSLIWYPRDPLRHSRILVPPKQIIVPWETWVSDMLGPAARIRRPVDVTEISESVALRLRPNCVSCLIKRSKCFMLIARPREGMEDIKAALALDPRSYKAMLQMAEVLYQSTAFESALVYFYRGQKVRPTANDFILGVTKSKSAIINAIGEPRKVKFALSDEAKDGIRNPSEVPLNELPNELLNLTHESKLSDKHFQQLKRLMGKSYDAVQHFQQLSNSEERYEMYLKNSKEISQLAAEAYRYLGVRSEFWRQQEPMYNRIRKCRKKTSRNVSSRDDMNALQRLVHMLQDISDVQRAGDHVKALQLCAALREDMKVFNPDFAALTEVMADLHAFEAVSNFHLQNYKEARDGFLAQLETCRNGDLQHHIPRCLENLGRAYAKLENYQAAKEVWTERLQYETTGSEKSWLHFELGLCNMELGEYEEAVMNGLVCKKGSERAFDMDWELRACVLIAQAHLALNNLNEAQTYFQNAQYAAYTLNNQKLEELLVVALEKVEAAIEENERKAVEEEYESFDAEEEDWEDLPERLAAKTLAAKSLSNSPGTRGVFAGASRGEAQISGDWVTVITAVVFVLSWTRCPMCDGRPDLPTWPPNDAVKKGGSSLLPPSDSPRLHPPPLRRSLLPPLLPEHFALCGYDVYSWRPVTSILRVLRLRFTPNLAFTER</sequence>
<dbReference type="SUPFAM" id="SSF48452">
    <property type="entry name" value="TPR-like"/>
    <property type="match status" value="1"/>
</dbReference>
<dbReference type="Gene3D" id="1.25.40.10">
    <property type="entry name" value="Tetratricopeptide repeat domain"/>
    <property type="match status" value="2"/>
</dbReference>
<dbReference type="GeneID" id="36341037"/>
<keyword evidence="7" id="KW-1185">Reference proteome</keyword>
<dbReference type="EMBL" id="APAU02000038">
    <property type="protein sequence ID" value="EUB59846.1"/>
    <property type="molecule type" value="Genomic_DNA"/>
</dbReference>
<dbReference type="Proteomes" id="UP000019149">
    <property type="component" value="Unassembled WGS sequence"/>
</dbReference>
<dbReference type="AlphaFoldDB" id="W6UFV7"/>
<protein>
    <recommendedName>
        <fullName evidence="2">Outer dynein arm-docking complex subunit 4</fullName>
    </recommendedName>
    <alternativeName>
        <fullName evidence="3">Tetratricopeptide repeat protein 25</fullName>
    </alternativeName>
</protein>
<dbReference type="KEGG" id="egl:EGR_05322"/>
<reference evidence="6 7" key="1">
    <citation type="journal article" date="2013" name="Nat. Genet.">
        <title>The genome of the hydatid tapeworm Echinococcus granulosus.</title>
        <authorList>
            <person name="Zheng H."/>
            <person name="Zhang W."/>
            <person name="Zhang L."/>
            <person name="Zhang Z."/>
            <person name="Li J."/>
            <person name="Lu G."/>
            <person name="Zhu Y."/>
            <person name="Wang Y."/>
            <person name="Huang Y."/>
            <person name="Liu J."/>
            <person name="Kang H."/>
            <person name="Chen J."/>
            <person name="Wang L."/>
            <person name="Chen A."/>
            <person name="Yu S."/>
            <person name="Gao Z."/>
            <person name="Jin L."/>
            <person name="Gu W."/>
            <person name="Wang Z."/>
            <person name="Zhao L."/>
            <person name="Shi B."/>
            <person name="Wen H."/>
            <person name="Lin R."/>
            <person name="Jones M.K."/>
            <person name="Brejova B."/>
            <person name="Vinar T."/>
            <person name="Zhao G."/>
            <person name="McManus D.P."/>
            <person name="Chen Z."/>
            <person name="Zhou Y."/>
            <person name="Wang S."/>
        </authorList>
    </citation>
    <scope>NUCLEOTIDE SEQUENCE [LARGE SCALE GENOMIC DNA]</scope>
</reference>
<dbReference type="PANTHER" id="PTHR23040:SF2">
    <property type="entry name" value="OUTER DYNEIN ARM-DOCKING COMPLEX SUBUNIT 4"/>
    <property type="match status" value="1"/>
</dbReference>
<name>W6UFV7_ECHGR</name>
<evidence type="ECO:0000256" key="1">
    <source>
        <dbReference type="ARBA" id="ARBA00004430"/>
    </source>
</evidence>
<dbReference type="InterPro" id="IPR011990">
    <property type="entry name" value="TPR-like_helical_dom_sf"/>
</dbReference>
<dbReference type="RefSeq" id="XP_024351042.1">
    <property type="nucleotide sequence ID" value="XM_024494571.1"/>
</dbReference>
<feature type="region of interest" description="Disordered" evidence="5">
    <location>
        <begin position="826"/>
        <end position="853"/>
    </location>
</feature>
<dbReference type="GO" id="GO:0005930">
    <property type="term" value="C:axoneme"/>
    <property type="evidence" value="ECO:0007669"/>
    <property type="project" value="UniProtKB-SubCell"/>
</dbReference>
<comment type="subcellular location">
    <subcellularLocation>
        <location evidence="1">Cytoplasm</location>
        <location evidence="1">Cytoskeleton</location>
        <location evidence="1">Cilium axoneme</location>
    </subcellularLocation>
</comment>
<dbReference type="InterPro" id="IPR019734">
    <property type="entry name" value="TPR_rpt"/>
</dbReference>
<dbReference type="STRING" id="6210.W6UFV7"/>
<organism evidence="6 7">
    <name type="scientific">Echinococcus granulosus</name>
    <name type="common">Hydatid tapeworm</name>
    <dbReference type="NCBI Taxonomy" id="6210"/>
    <lineage>
        <taxon>Eukaryota</taxon>
        <taxon>Metazoa</taxon>
        <taxon>Spiralia</taxon>
        <taxon>Lophotrochozoa</taxon>
        <taxon>Platyhelminthes</taxon>
        <taxon>Cestoda</taxon>
        <taxon>Eucestoda</taxon>
        <taxon>Cyclophyllidea</taxon>
        <taxon>Taeniidae</taxon>
        <taxon>Echinococcus</taxon>
        <taxon>Echinococcus granulosus group</taxon>
    </lineage>
</organism>
<dbReference type="CTD" id="36341037"/>
<gene>
    <name evidence="6" type="ORF">EGR_05322</name>
</gene>
<evidence type="ECO:0000256" key="2">
    <source>
        <dbReference type="ARBA" id="ARBA00034139"/>
    </source>
</evidence>
<evidence type="ECO:0000256" key="5">
    <source>
        <dbReference type="SAM" id="MobiDB-lite"/>
    </source>
</evidence>
<accession>W6UFV7</accession>
<evidence type="ECO:0000256" key="3">
    <source>
        <dbReference type="ARBA" id="ARBA00034143"/>
    </source>
</evidence>
<keyword evidence="4" id="KW-0175">Coiled coil</keyword>
<dbReference type="SMART" id="SM00028">
    <property type="entry name" value="TPR"/>
    <property type="match status" value="5"/>
</dbReference>
<dbReference type="InterPro" id="IPR040111">
    <property type="entry name" value="ODAD4"/>
</dbReference>
<comment type="caution">
    <text evidence="6">The sequence shown here is derived from an EMBL/GenBank/DDBJ whole genome shotgun (WGS) entry which is preliminary data.</text>
</comment>
<evidence type="ECO:0000256" key="4">
    <source>
        <dbReference type="SAM" id="Coils"/>
    </source>
</evidence>
<dbReference type="OrthoDB" id="9971204at2759"/>
<feature type="coiled-coil region" evidence="4">
    <location>
        <begin position="718"/>
        <end position="761"/>
    </location>
</feature>